<evidence type="ECO:0000256" key="3">
    <source>
        <dbReference type="ARBA" id="ARBA00022927"/>
    </source>
</evidence>
<dbReference type="GO" id="GO:0005768">
    <property type="term" value="C:endosome"/>
    <property type="evidence" value="ECO:0007669"/>
    <property type="project" value="TreeGrafter"/>
</dbReference>
<dbReference type="InterPro" id="IPR056458">
    <property type="entry name" value="TPR_DOP1_M"/>
</dbReference>
<dbReference type="EMBL" id="OB660061">
    <property type="protein sequence ID" value="CAD7222460.1"/>
    <property type="molecule type" value="Genomic_DNA"/>
</dbReference>
<feature type="domain" description="DOP1-like C-terminal" evidence="10">
    <location>
        <begin position="2233"/>
        <end position="2535"/>
    </location>
</feature>
<dbReference type="InterPro" id="IPR056459">
    <property type="entry name" value="TPR_DOP1"/>
</dbReference>
<comment type="subcellular location">
    <subcellularLocation>
        <location evidence="1">Golgi apparatus membrane</location>
        <topology evidence="1">Peripheral membrane protein</topology>
    </subcellularLocation>
</comment>
<dbReference type="OrthoDB" id="297643at2759"/>
<evidence type="ECO:0000256" key="7">
    <source>
        <dbReference type="SAM" id="MobiDB-lite"/>
    </source>
</evidence>
<sequence length="2672" mass="296017">MFSQVVPAPDEAELCGDSKYRRYVEAMDKTLRNFEYYKEWTELINSLSKINKLIQSNHRYHVIPRRAALCKRLSQCMHPSLPPGVHLKVLEAYDIIFKCIGPERLADELHLYSAVPKLQFATVFVEQVLEDKFFSAFHVNFEEVNGPSAVPQFVVPPTESSLWFRVSELHLVVLDIRRFPVPDAFLTESLYPVLTYCKSSVRPAVMDLYENFLIVLGPRMKPSLCAFLSGSLPAVEETSDHFNRMLTLLDSMSRAVGRSFFYGALWKVILENPDLRVNGLIFISERYNRRLTLDAQTFFMGTDVDVLVSSLCACLTTTGNDAFVQRMALDFLLAAFPLHANQHLVRDDSLRLATAALGTLNRRDLALDKRLFSWFLGTQEVIMTSPEVGGRVKRPYPTMTPQPQSLPTLKAPDAPLDSKGGVYFESYGKPLLLDAIRIVLSEGWSQMTDARSYRIVTTVLEKADIGDRIVDDLFLDIIRSAYHASSRVDSLPSDSKAYQEMVLGVTLLFRTLGPAYVWRSLANLFKDSCAKMNARQKLGVRFPYRPEKFGGELTTINQFLYSPATGAICPTVDCNPCPIHGKANDSPVLEFDVENALQIVDVVLMDFDQLFNVQPCHQGHDDLIIGVFDFPAPFLHEISEFILIERKAEDISEFSARDAFHSGYGAGGACALGQETGDDCLHPPVFDQGVVHGVDSDRRPVWSDHAGDFDPPGSAVKTERKDGTDPIPCSIPLSPADHMELGVIAEVVVVDFQHPGQLPAVLASRGPFQSRRREIDESVVCDGHDRFVGVMEGRDGESHQADVDLVNGSTDEFLGPDCVYDDVDSIEDQEGSPDNDSGELPELHVSQEAGAKQKDEEVDHQPDDVIHSRHVGEEQGGREVEEGEHLLPAMVQDVGGGIPTAIEICLLIRTLLKTLRWSGVDALAARPTTDGHLPNLMAVLMDTTRNHLDILSLAQVSEVLATVQASAANMSSQKSAIMAVNVRWAEASRENRMLRENSEHLLPAMVQDVGGGIPTAIEICLLIRTLLKTLRWSGVDALAARPTTDGHLPNLMAVLMDTTRNHLDILSLAQVSEVLATVQAAFFAAVLNEVCLPGVDVSAWIGAMLFPEGQSISGQDEAAGHEQEEMMKQLDCILRGLNLKLCRKQTCVSPALLTEGKVQALKDKAAEFQCMRKRDSYAARDQTELVVIHSVACDILVHLADAFASCQEDFVLNVSAEDILEDQEFLPPWFSSLVLCTLLSPFAMISKSVQTLSFLFSRTSPSSPFLSTLLMKRFLDKTVLLQVAMAKISTLMRRFGETLVDELWDHLSSLNASVDALDSAKLILLLQSSLAEASSRDQLPRRPLVDSKRSSIHSLSSLSSLVEKRLCQRISTVGREAEGIDKFNLLWHCAVERRSASGGVDLAPPRLEKCCLIILEYLNSSVGFRRSLAENWLLRSFQQGHAQRVLDPLLMILLAPSSARICVKYMTIKRETRASDDLLRRRASRIILTGAGEELVTGGEDDFEEDSAFDESVMLSLDTEEDQSPSTLRKRTRSLRKSESLNDMVGFFEEDSACERSRSATLHEHKRKEEEVVNTIMEDVFNLAWDIIQEGLEPSGARCGPMASMPAKDDEEDDEDQGLVMKVNLRKTQSSNIPNSRGEQLDTAIHPLHSHLLIYPQVIDSARIMHCLSLLRAILTSRSTDLTFSTLVSASLGSSPSSSRGQQIQALLARHRMSLQGQSFNGSLPVDLTTAFRSTTLIDVITGVCFHLLRSYYPALDSAALTFDERRRNLDVQLSAADLLTSLFNGIRCEGKRGVDVVRVRSLDAVSGSEGHSAISVDLPVWNGGDGQGLSVDRRLRYAVFPFPVDYPSSLLSALSTIVHFCLGPSPSGSPPSPSFDSAVSLAWLPFAHQLPQTSTRAGSPISNKGSNIFSNLISAFTPSGTSKAETTSSTFNSDPEDPLVAARIAVLRDLPRILSAVSCMWEACRASHTGGTSSASGAVATSAFPLHPLGSKQQRQQLSQAILEFLGSLSHSNPVSFLAAIGVAWEHAKQELDKPDITRVYGGKNSVSSCPESLRVFCDHCYEVSDAQNPLELLVQTLKAILKQPPAVDAPQRFSLDLSLLELFHSYISLLPGNAISEGIPPILSLLKEAPSVSAKNQFWMFLILSHLVQKLQTFSGEKKRQKEIQEVTSKLIESLGSVAGACLEQSSWIFRSQSVVSVKKLADGDLADDADFKRGSIAGSTGTTADQESHHTMYQRQTSCLQSLNLLASHLAPILDVVYGSEEKEKILTILSSLLVNVFPYLRNHRRANMPFYAAGSAILSGLSGYGHTRKAWKKECLDLFLDPAFFQADMASLLHWKTIIDNLMAHETTAFKDLLNRFALSSSGSLAIFTSKEAEWEHRAANMKRLAFILFASENDQYCRYMADIQDAEGSDHHRRTCFLLFRLLILRTSSPPALSALWPTLNGELVQVFLLMHGHLNRDSNEFSSHLHRMSELEPQWLTNPSNGLAAAPSHPAWLSLYLSASKLLDLLLALPPHRLPQFQTYRWLFLGEGVAIPPSLMEPIWRRSNSEEATKEMEDVKNPKEDYSEEKNQEKEKLSNNGMEFISHAEKLALALERKFPEPVHPLTFQVGKLMLVNRSLITLGDLKPFFITLARGRRYQQPMDPLVPEDDILKGIEENILRDFVEPCTY</sequence>
<feature type="region of interest" description="Disordered" evidence="7">
    <location>
        <begin position="2552"/>
        <end position="2579"/>
    </location>
</feature>
<feature type="domain" description="DOP1 N-terminal" evidence="8">
    <location>
        <begin position="187"/>
        <end position="379"/>
    </location>
</feature>
<feature type="compositionally biased region" description="Acidic residues" evidence="7">
    <location>
        <begin position="819"/>
        <end position="839"/>
    </location>
</feature>
<dbReference type="InterPro" id="IPR007249">
    <property type="entry name" value="DOP1_N"/>
</dbReference>
<keyword evidence="5" id="KW-0472">Membrane</keyword>
<name>A0A7R8W5B6_9CRUS</name>
<keyword evidence="3" id="KW-0653">Protein transport</keyword>
<evidence type="ECO:0000313" key="12">
    <source>
        <dbReference type="EMBL" id="CAD7222460.1"/>
    </source>
</evidence>
<feature type="region of interest" description="Disordered" evidence="7">
    <location>
        <begin position="392"/>
        <end position="411"/>
    </location>
</feature>
<comment type="similarity">
    <text evidence="6">Belongs to the DOP1 family.</text>
</comment>
<dbReference type="Pfam" id="PF24601">
    <property type="entry name" value="TPR_DOP1"/>
    <property type="match status" value="1"/>
</dbReference>
<dbReference type="Pfam" id="PF24597">
    <property type="entry name" value="TPR_DOP1_M"/>
    <property type="match status" value="1"/>
</dbReference>
<feature type="domain" description="DOP1-like middle TPR" evidence="9">
    <location>
        <begin position="423"/>
        <end position="527"/>
    </location>
</feature>
<feature type="compositionally biased region" description="Basic and acidic residues" evidence="7">
    <location>
        <begin position="851"/>
        <end position="880"/>
    </location>
</feature>
<dbReference type="Pfam" id="PF04118">
    <property type="entry name" value="Dopey_N"/>
    <property type="match status" value="2"/>
</dbReference>
<keyword evidence="2" id="KW-0813">Transport</keyword>
<evidence type="ECO:0000256" key="1">
    <source>
        <dbReference type="ARBA" id="ARBA00004395"/>
    </source>
</evidence>
<dbReference type="GO" id="GO:0015031">
    <property type="term" value="P:protein transport"/>
    <property type="evidence" value="ECO:0007669"/>
    <property type="project" value="UniProtKB-KW"/>
</dbReference>
<feature type="region of interest" description="Disordered" evidence="7">
    <location>
        <begin position="807"/>
        <end position="880"/>
    </location>
</feature>
<evidence type="ECO:0008006" key="13">
    <source>
        <dbReference type="Google" id="ProtNLM"/>
    </source>
</evidence>
<dbReference type="GO" id="GO:0006895">
    <property type="term" value="P:Golgi to endosome transport"/>
    <property type="evidence" value="ECO:0007669"/>
    <property type="project" value="InterPro"/>
</dbReference>
<evidence type="ECO:0000256" key="5">
    <source>
        <dbReference type="ARBA" id="ARBA00023136"/>
    </source>
</evidence>
<dbReference type="InterPro" id="IPR040314">
    <property type="entry name" value="DOP1"/>
</dbReference>
<dbReference type="InterPro" id="IPR056457">
    <property type="entry name" value="DOP1_C"/>
</dbReference>
<feature type="domain" description="DOP1 N-terminal" evidence="8">
    <location>
        <begin position="17"/>
        <end position="121"/>
    </location>
</feature>
<feature type="domain" description="DOP1-like TPR" evidence="11">
    <location>
        <begin position="1646"/>
        <end position="1785"/>
    </location>
</feature>
<evidence type="ECO:0000256" key="4">
    <source>
        <dbReference type="ARBA" id="ARBA00023034"/>
    </source>
</evidence>
<evidence type="ECO:0000256" key="6">
    <source>
        <dbReference type="ARBA" id="ARBA00046326"/>
    </source>
</evidence>
<dbReference type="Pfam" id="PF24598">
    <property type="entry name" value="DOP1_C"/>
    <property type="match status" value="1"/>
</dbReference>
<organism evidence="12">
    <name type="scientific">Cyprideis torosa</name>
    <dbReference type="NCBI Taxonomy" id="163714"/>
    <lineage>
        <taxon>Eukaryota</taxon>
        <taxon>Metazoa</taxon>
        <taxon>Ecdysozoa</taxon>
        <taxon>Arthropoda</taxon>
        <taxon>Crustacea</taxon>
        <taxon>Oligostraca</taxon>
        <taxon>Ostracoda</taxon>
        <taxon>Podocopa</taxon>
        <taxon>Podocopida</taxon>
        <taxon>Cytherocopina</taxon>
        <taxon>Cytheroidea</taxon>
        <taxon>Cytherideidae</taxon>
        <taxon>Cyprideis</taxon>
    </lineage>
</organism>
<evidence type="ECO:0000259" key="9">
    <source>
        <dbReference type="Pfam" id="PF24597"/>
    </source>
</evidence>
<feature type="region of interest" description="Disordered" evidence="7">
    <location>
        <begin position="703"/>
        <end position="726"/>
    </location>
</feature>
<keyword evidence="4" id="KW-0333">Golgi apparatus</keyword>
<reference evidence="12" key="1">
    <citation type="submission" date="2020-11" db="EMBL/GenBank/DDBJ databases">
        <authorList>
            <person name="Tran Van P."/>
        </authorList>
    </citation>
    <scope>NUCLEOTIDE SEQUENCE</scope>
</reference>
<protein>
    <recommendedName>
        <fullName evidence="13">Dopey N-terminal domain-containing protein</fullName>
    </recommendedName>
</protein>
<evidence type="ECO:0000259" key="10">
    <source>
        <dbReference type="Pfam" id="PF24598"/>
    </source>
</evidence>
<dbReference type="GO" id="GO:0005802">
    <property type="term" value="C:trans-Golgi network"/>
    <property type="evidence" value="ECO:0007669"/>
    <property type="project" value="TreeGrafter"/>
</dbReference>
<accession>A0A7R8W5B6</accession>
<dbReference type="GO" id="GO:0005829">
    <property type="term" value="C:cytosol"/>
    <property type="evidence" value="ECO:0007669"/>
    <property type="project" value="GOC"/>
</dbReference>
<dbReference type="PANTHER" id="PTHR14042:SF24">
    <property type="entry name" value="PROTEIN DOPEY-1 HOMOLOG"/>
    <property type="match status" value="1"/>
</dbReference>
<dbReference type="PANTHER" id="PTHR14042">
    <property type="entry name" value="DOPEY-RELATED"/>
    <property type="match status" value="1"/>
</dbReference>
<evidence type="ECO:0000259" key="8">
    <source>
        <dbReference type="Pfam" id="PF04118"/>
    </source>
</evidence>
<evidence type="ECO:0000259" key="11">
    <source>
        <dbReference type="Pfam" id="PF24601"/>
    </source>
</evidence>
<gene>
    <name evidence="12" type="ORF">CTOB1V02_LOCUS468</name>
</gene>
<proteinExistence type="inferred from homology"/>
<dbReference type="GO" id="GO:0000139">
    <property type="term" value="C:Golgi membrane"/>
    <property type="evidence" value="ECO:0007669"/>
    <property type="project" value="UniProtKB-SubCell"/>
</dbReference>
<evidence type="ECO:0000256" key="2">
    <source>
        <dbReference type="ARBA" id="ARBA00022448"/>
    </source>
</evidence>